<dbReference type="Proteomes" id="UP001233999">
    <property type="component" value="Unassembled WGS sequence"/>
</dbReference>
<dbReference type="EMBL" id="JASPKZ010009791">
    <property type="protein sequence ID" value="KAJ9576424.1"/>
    <property type="molecule type" value="Genomic_DNA"/>
</dbReference>
<feature type="non-terminal residue" evidence="1">
    <location>
        <position position="1"/>
    </location>
</feature>
<dbReference type="AlphaFoldDB" id="A0AAD7Z990"/>
<proteinExistence type="predicted"/>
<accession>A0AAD7Z990</accession>
<gene>
    <name evidence="1" type="ORF">L9F63_006708</name>
</gene>
<keyword evidence="2" id="KW-1185">Reference proteome</keyword>
<feature type="non-terminal residue" evidence="1">
    <location>
        <position position="52"/>
    </location>
</feature>
<reference evidence="1" key="2">
    <citation type="submission" date="2023-05" db="EMBL/GenBank/DDBJ databases">
        <authorList>
            <person name="Fouks B."/>
        </authorList>
    </citation>
    <scope>NUCLEOTIDE SEQUENCE</scope>
    <source>
        <strain evidence="1">Stay&amp;Tobe</strain>
        <tissue evidence="1">Testes</tissue>
    </source>
</reference>
<sequence>IIDMFRRKSAWVVRVCVKVITNRNVIFFITKYLYLPSNRFPLNDLCFSCIDK</sequence>
<protein>
    <submittedName>
        <fullName evidence="1">Uncharacterized protein</fullName>
    </submittedName>
</protein>
<evidence type="ECO:0000313" key="1">
    <source>
        <dbReference type="EMBL" id="KAJ9576424.1"/>
    </source>
</evidence>
<organism evidence="1 2">
    <name type="scientific">Diploptera punctata</name>
    <name type="common">Pacific beetle cockroach</name>
    <dbReference type="NCBI Taxonomy" id="6984"/>
    <lineage>
        <taxon>Eukaryota</taxon>
        <taxon>Metazoa</taxon>
        <taxon>Ecdysozoa</taxon>
        <taxon>Arthropoda</taxon>
        <taxon>Hexapoda</taxon>
        <taxon>Insecta</taxon>
        <taxon>Pterygota</taxon>
        <taxon>Neoptera</taxon>
        <taxon>Polyneoptera</taxon>
        <taxon>Dictyoptera</taxon>
        <taxon>Blattodea</taxon>
        <taxon>Blaberoidea</taxon>
        <taxon>Blaberidae</taxon>
        <taxon>Diplopterinae</taxon>
        <taxon>Diploptera</taxon>
    </lineage>
</organism>
<reference evidence="1" key="1">
    <citation type="journal article" date="2023" name="IScience">
        <title>Live-bearing cockroach genome reveals convergent evolutionary mechanisms linked to viviparity in insects and beyond.</title>
        <authorList>
            <person name="Fouks B."/>
            <person name="Harrison M.C."/>
            <person name="Mikhailova A.A."/>
            <person name="Marchal E."/>
            <person name="English S."/>
            <person name="Carruthers M."/>
            <person name="Jennings E.C."/>
            <person name="Chiamaka E.L."/>
            <person name="Frigard R.A."/>
            <person name="Pippel M."/>
            <person name="Attardo G.M."/>
            <person name="Benoit J.B."/>
            <person name="Bornberg-Bauer E."/>
            <person name="Tobe S.S."/>
        </authorList>
    </citation>
    <scope>NUCLEOTIDE SEQUENCE</scope>
    <source>
        <strain evidence="1">Stay&amp;Tobe</strain>
    </source>
</reference>
<comment type="caution">
    <text evidence="1">The sequence shown here is derived from an EMBL/GenBank/DDBJ whole genome shotgun (WGS) entry which is preliminary data.</text>
</comment>
<evidence type="ECO:0000313" key="2">
    <source>
        <dbReference type="Proteomes" id="UP001233999"/>
    </source>
</evidence>
<name>A0AAD7Z990_DIPPU</name>